<protein>
    <recommendedName>
        <fullName evidence="11">Protein HEXIM1</fullName>
    </recommendedName>
</protein>
<keyword evidence="5" id="KW-0175">Coiled coil</keyword>
<dbReference type="Gene3D" id="6.10.250.2910">
    <property type="match status" value="1"/>
</dbReference>
<keyword evidence="7" id="KW-0539">Nucleus</keyword>
<feature type="compositionally biased region" description="Low complexity" evidence="8">
    <location>
        <begin position="286"/>
        <end position="321"/>
    </location>
</feature>
<evidence type="ECO:0000256" key="6">
    <source>
        <dbReference type="ARBA" id="ARBA00023163"/>
    </source>
</evidence>
<evidence type="ECO:0008006" key="11">
    <source>
        <dbReference type="Google" id="ProtNLM"/>
    </source>
</evidence>
<feature type="region of interest" description="Disordered" evidence="8">
    <location>
        <begin position="271"/>
        <end position="338"/>
    </location>
</feature>
<keyword evidence="10" id="KW-1185">Reference proteome</keyword>
<evidence type="ECO:0000256" key="8">
    <source>
        <dbReference type="SAM" id="MobiDB-lite"/>
    </source>
</evidence>
<proteinExistence type="inferred from homology"/>
<keyword evidence="4" id="KW-0805">Transcription regulation</keyword>
<gene>
    <name evidence="9" type="ORF">PR048_000877</name>
</gene>
<dbReference type="InterPro" id="IPR024872">
    <property type="entry name" value="HEXIM"/>
</dbReference>
<dbReference type="Proteomes" id="UP001159363">
    <property type="component" value="Chromosome 1"/>
</dbReference>
<feature type="compositionally biased region" description="Basic and acidic residues" evidence="8">
    <location>
        <begin position="272"/>
        <end position="282"/>
    </location>
</feature>
<keyword evidence="6" id="KW-0804">Transcription</keyword>
<dbReference type="PANTHER" id="PTHR13469:SF8">
    <property type="entry name" value="HEXIM P-TEFB COMPLEX SUBUNIT 1"/>
    <property type="match status" value="1"/>
</dbReference>
<dbReference type="PANTHER" id="PTHR13469">
    <property type="entry name" value="HEXAMETHYLENE BISACETAMIDE INDUCIBLE 1"/>
    <property type="match status" value="1"/>
</dbReference>
<reference evidence="9 10" key="1">
    <citation type="submission" date="2023-02" db="EMBL/GenBank/DDBJ databases">
        <title>LHISI_Scaffold_Assembly.</title>
        <authorList>
            <person name="Stuart O.P."/>
            <person name="Cleave R."/>
            <person name="Magrath M.J.L."/>
            <person name="Mikheyev A.S."/>
        </authorList>
    </citation>
    <scope>NUCLEOTIDE SEQUENCE [LARGE SCALE GENOMIC DNA]</scope>
    <source>
        <strain evidence="9">Daus_M_001</strain>
        <tissue evidence="9">Leg muscle</tissue>
    </source>
</reference>
<comment type="caution">
    <text evidence="9">The sequence shown here is derived from an EMBL/GenBank/DDBJ whole genome shotgun (WGS) entry which is preliminary data.</text>
</comment>
<evidence type="ECO:0000256" key="1">
    <source>
        <dbReference type="ARBA" id="ARBA00004123"/>
    </source>
</evidence>
<evidence type="ECO:0000313" key="9">
    <source>
        <dbReference type="EMBL" id="KAJ8895541.1"/>
    </source>
</evidence>
<evidence type="ECO:0000256" key="5">
    <source>
        <dbReference type="ARBA" id="ARBA00023054"/>
    </source>
</evidence>
<evidence type="ECO:0000256" key="4">
    <source>
        <dbReference type="ARBA" id="ARBA00023015"/>
    </source>
</evidence>
<feature type="compositionally biased region" description="Acidic residues" evidence="8">
    <location>
        <begin position="328"/>
        <end position="338"/>
    </location>
</feature>
<evidence type="ECO:0000256" key="3">
    <source>
        <dbReference type="ARBA" id="ARBA00022491"/>
    </source>
</evidence>
<name>A0ABQ9IFW0_9NEOP</name>
<dbReference type="Pfam" id="PF15313">
    <property type="entry name" value="HEXIM"/>
    <property type="match status" value="1"/>
</dbReference>
<keyword evidence="3" id="KW-0678">Repressor</keyword>
<accession>A0ABQ9IFW0</accession>
<dbReference type="EMBL" id="JARBHB010000001">
    <property type="protein sequence ID" value="KAJ8895541.1"/>
    <property type="molecule type" value="Genomic_DNA"/>
</dbReference>
<comment type="similarity">
    <text evidence="2">Belongs to the HEXIM family.</text>
</comment>
<sequence length="338" mass="38430">MSENVQVVDKTEIDVGCGKHTDVNSVEQPCCVVPSSDVFLKTDTVENVKAVVQNDASAVPLDQRRKKTRRRKSKRRRIKPYNKFAWQERRYQQDEDSNKRCISKRGKVFRSGLPVAPSNTNQFLMEDHNDVQNLDVQLKAVTTNADRVSNFEFRRLSRARDSSFSVDSDEDYFYSSPEDEGEFLTKEFKNTYQDLHAERLNNLPKSQLIQEYLQLEQRIDVLQSSLQIGIPGKEGNEVSADGDKCDSLSEESMNEQVRKFQQEMNKLLIENDQLRRENERLRHSISKTTTTTTSSSSVDSESDSTTPSCSSASSCNVADNSTVKQEEIGETENAESAL</sequence>
<evidence type="ECO:0000256" key="7">
    <source>
        <dbReference type="ARBA" id="ARBA00023242"/>
    </source>
</evidence>
<comment type="subcellular location">
    <subcellularLocation>
        <location evidence="1">Nucleus</location>
    </subcellularLocation>
</comment>
<evidence type="ECO:0000313" key="10">
    <source>
        <dbReference type="Proteomes" id="UP001159363"/>
    </source>
</evidence>
<feature type="region of interest" description="Disordered" evidence="8">
    <location>
        <begin position="231"/>
        <end position="252"/>
    </location>
</feature>
<dbReference type="PRINTS" id="PR02094">
    <property type="entry name" value="HEXIMFAMILY"/>
</dbReference>
<organism evidence="9 10">
    <name type="scientific">Dryococelus australis</name>
    <dbReference type="NCBI Taxonomy" id="614101"/>
    <lineage>
        <taxon>Eukaryota</taxon>
        <taxon>Metazoa</taxon>
        <taxon>Ecdysozoa</taxon>
        <taxon>Arthropoda</taxon>
        <taxon>Hexapoda</taxon>
        <taxon>Insecta</taxon>
        <taxon>Pterygota</taxon>
        <taxon>Neoptera</taxon>
        <taxon>Polyneoptera</taxon>
        <taxon>Phasmatodea</taxon>
        <taxon>Verophasmatodea</taxon>
        <taxon>Anareolatae</taxon>
        <taxon>Phasmatidae</taxon>
        <taxon>Eurycanthinae</taxon>
        <taxon>Dryococelus</taxon>
    </lineage>
</organism>
<evidence type="ECO:0000256" key="2">
    <source>
        <dbReference type="ARBA" id="ARBA00008409"/>
    </source>
</evidence>